<evidence type="ECO:0000313" key="6">
    <source>
        <dbReference type="EMBL" id="ESN92044.1"/>
    </source>
</evidence>
<dbReference type="Gene3D" id="1.10.1450.10">
    <property type="entry name" value="Tetraspanin"/>
    <property type="match status" value="1"/>
</dbReference>
<keyword evidence="2 5" id="KW-0812">Transmembrane</keyword>
<evidence type="ECO:0000313" key="7">
    <source>
        <dbReference type="EnsemblMetazoa" id="HelroP194424"/>
    </source>
</evidence>
<keyword evidence="3 5" id="KW-1133">Transmembrane helix</keyword>
<gene>
    <name evidence="7" type="primary">20213012</name>
    <name evidence="6" type="ORF">HELRODRAFT_194424</name>
</gene>
<keyword evidence="8" id="KW-1185">Reference proteome</keyword>
<dbReference type="RefSeq" id="XP_009029852.1">
    <property type="nucleotide sequence ID" value="XM_009031604.1"/>
</dbReference>
<dbReference type="OrthoDB" id="9993879at2759"/>
<feature type="transmembrane region" description="Helical" evidence="5">
    <location>
        <begin position="29"/>
        <end position="51"/>
    </location>
</feature>
<dbReference type="EMBL" id="KB097673">
    <property type="protein sequence ID" value="ESN92044.1"/>
    <property type="molecule type" value="Genomic_DNA"/>
</dbReference>
<reference evidence="7" key="3">
    <citation type="submission" date="2015-06" db="UniProtKB">
        <authorList>
            <consortium name="EnsemblMetazoa"/>
        </authorList>
    </citation>
    <scope>IDENTIFICATION</scope>
</reference>
<dbReference type="EMBL" id="AMQM01007815">
    <property type="status" value="NOT_ANNOTATED_CDS"/>
    <property type="molecule type" value="Genomic_DNA"/>
</dbReference>
<evidence type="ECO:0000256" key="3">
    <source>
        <dbReference type="ARBA" id="ARBA00022989"/>
    </source>
</evidence>
<dbReference type="InterPro" id="IPR018499">
    <property type="entry name" value="Tetraspanin/Peripherin"/>
</dbReference>
<evidence type="ECO:0000256" key="2">
    <source>
        <dbReference type="ARBA" id="ARBA00022692"/>
    </source>
</evidence>
<dbReference type="InParanoid" id="T1FW16"/>
<dbReference type="AlphaFoldDB" id="T1FW16"/>
<dbReference type="Pfam" id="PF00335">
    <property type="entry name" value="Tetraspanin"/>
    <property type="match status" value="1"/>
</dbReference>
<dbReference type="SUPFAM" id="SSF48652">
    <property type="entry name" value="Tetraspanin"/>
    <property type="match status" value="1"/>
</dbReference>
<dbReference type="GO" id="GO:0005886">
    <property type="term" value="C:plasma membrane"/>
    <property type="evidence" value="ECO:0000318"/>
    <property type="project" value="GO_Central"/>
</dbReference>
<comment type="subcellular location">
    <subcellularLocation>
        <location evidence="1">Membrane</location>
        <topology evidence="1">Multi-pass membrane protein</topology>
    </subcellularLocation>
</comment>
<name>T1FW16_HELRO</name>
<dbReference type="eggNOG" id="KOG3882">
    <property type="taxonomic scope" value="Eukaryota"/>
</dbReference>
<evidence type="ECO:0000256" key="5">
    <source>
        <dbReference type="SAM" id="Phobius"/>
    </source>
</evidence>
<keyword evidence="4 5" id="KW-0472">Membrane</keyword>
<organism evidence="7 8">
    <name type="scientific">Helobdella robusta</name>
    <name type="common">Californian leech</name>
    <dbReference type="NCBI Taxonomy" id="6412"/>
    <lineage>
        <taxon>Eukaryota</taxon>
        <taxon>Metazoa</taxon>
        <taxon>Spiralia</taxon>
        <taxon>Lophotrochozoa</taxon>
        <taxon>Annelida</taxon>
        <taxon>Clitellata</taxon>
        <taxon>Hirudinea</taxon>
        <taxon>Rhynchobdellida</taxon>
        <taxon>Glossiphoniidae</taxon>
        <taxon>Helobdella</taxon>
    </lineage>
</organism>
<dbReference type="CTD" id="20213012"/>
<reference evidence="6 8" key="2">
    <citation type="journal article" date="2013" name="Nature">
        <title>Insights into bilaterian evolution from three spiralian genomes.</title>
        <authorList>
            <person name="Simakov O."/>
            <person name="Marletaz F."/>
            <person name="Cho S.J."/>
            <person name="Edsinger-Gonzales E."/>
            <person name="Havlak P."/>
            <person name="Hellsten U."/>
            <person name="Kuo D.H."/>
            <person name="Larsson T."/>
            <person name="Lv J."/>
            <person name="Arendt D."/>
            <person name="Savage R."/>
            <person name="Osoegawa K."/>
            <person name="de Jong P."/>
            <person name="Grimwood J."/>
            <person name="Chapman J.A."/>
            <person name="Shapiro H."/>
            <person name="Aerts A."/>
            <person name="Otillar R.P."/>
            <person name="Terry A.Y."/>
            <person name="Boore J.L."/>
            <person name="Grigoriev I.V."/>
            <person name="Lindberg D.R."/>
            <person name="Seaver E.C."/>
            <person name="Weisblat D.A."/>
            <person name="Putnam N.H."/>
            <person name="Rokhsar D.S."/>
        </authorList>
    </citation>
    <scope>NUCLEOTIDE SEQUENCE</scope>
</reference>
<reference evidence="8" key="1">
    <citation type="submission" date="2012-12" db="EMBL/GenBank/DDBJ databases">
        <authorList>
            <person name="Hellsten U."/>
            <person name="Grimwood J."/>
            <person name="Chapman J.A."/>
            <person name="Shapiro H."/>
            <person name="Aerts A."/>
            <person name="Otillar R.P."/>
            <person name="Terry A.Y."/>
            <person name="Boore J.L."/>
            <person name="Simakov O."/>
            <person name="Marletaz F."/>
            <person name="Cho S.-J."/>
            <person name="Edsinger-Gonzales E."/>
            <person name="Havlak P."/>
            <person name="Kuo D.-H."/>
            <person name="Larsson T."/>
            <person name="Lv J."/>
            <person name="Arendt D."/>
            <person name="Savage R."/>
            <person name="Osoegawa K."/>
            <person name="de Jong P."/>
            <person name="Lindberg D.R."/>
            <person name="Seaver E.C."/>
            <person name="Weisblat D.A."/>
            <person name="Putnam N.H."/>
            <person name="Grigoriev I.V."/>
            <person name="Rokhsar D.S."/>
        </authorList>
    </citation>
    <scope>NUCLEOTIDE SEQUENCE</scope>
</reference>
<protein>
    <recommendedName>
        <fullName evidence="9">Tetraspanin</fullName>
    </recommendedName>
</protein>
<evidence type="ECO:0000256" key="1">
    <source>
        <dbReference type="ARBA" id="ARBA00004141"/>
    </source>
</evidence>
<evidence type="ECO:0000256" key="4">
    <source>
        <dbReference type="ARBA" id="ARBA00023136"/>
    </source>
</evidence>
<proteinExistence type="predicted"/>
<feature type="transmembrane region" description="Helical" evidence="5">
    <location>
        <begin position="145"/>
        <end position="169"/>
    </location>
</feature>
<sequence length="184" mass="21119">MSLGSHKKRRHNSGEVCPMMDIESIDDRLFSTSNVFCLKVLYSFYNVLLLISKDLLRYLQHFMHIRNNQGINSAFDFVQKKFKCCGITSYLDWFELDESNNRTEMFVPDSCCISDTLNCGLRIHPSNIHYDGCAKPLDKTIQQQLTAICLGSFGLCCVELFGIILSCCLMKKIKDSKMLPSVRY</sequence>
<evidence type="ECO:0008006" key="9">
    <source>
        <dbReference type="Google" id="ProtNLM"/>
    </source>
</evidence>
<accession>T1FW16</accession>
<dbReference type="EnsemblMetazoa" id="HelroT194424">
    <property type="protein sequence ID" value="HelroP194424"/>
    <property type="gene ID" value="HelroG194424"/>
</dbReference>
<dbReference type="InterPro" id="IPR008952">
    <property type="entry name" value="Tetraspanin_EC2_sf"/>
</dbReference>
<evidence type="ECO:0000313" key="8">
    <source>
        <dbReference type="Proteomes" id="UP000015101"/>
    </source>
</evidence>
<dbReference type="Proteomes" id="UP000015101">
    <property type="component" value="Unassembled WGS sequence"/>
</dbReference>
<dbReference type="STRING" id="6412.T1FW16"/>
<dbReference type="KEGG" id="hro:HELRODRAFT_194424"/>
<dbReference type="HOGENOM" id="CLU_1469786_0_0_1"/>
<dbReference type="GeneID" id="20213012"/>